<dbReference type="Pfam" id="PF19502">
    <property type="entry name" value="DUF6036"/>
    <property type="match status" value="1"/>
</dbReference>
<sequence>MNFTQLQHAIRAACMYLQQSSVIVFGSQAILASYSDDQLPPAATMSREVDIYPMLALAGAADPSEIEDQLTILNVHVGEESDFHEIHGIFVEGVHRDTVILPWHWETRFVSVHVEVSESTGKTFTRAGLCLHPLDLCVAKGLAGRPKDHAFVGALLSDGLIDAVEILDHMDKYGIDWPVEYPESAVNAEAESRFRAWLAAQPPPL</sequence>
<evidence type="ECO:0000313" key="2">
    <source>
        <dbReference type="EMBL" id="MFF0545676.1"/>
    </source>
</evidence>
<comment type="caution">
    <text evidence="2">The sequence shown here is derived from an EMBL/GenBank/DDBJ whole genome shotgun (WGS) entry which is preliminary data.</text>
</comment>
<dbReference type="InterPro" id="IPR045792">
    <property type="entry name" value="DUF6036"/>
</dbReference>
<feature type="domain" description="DUF6036" evidence="1">
    <location>
        <begin position="3"/>
        <end position="154"/>
    </location>
</feature>
<dbReference type="Proteomes" id="UP001601444">
    <property type="component" value="Unassembled WGS sequence"/>
</dbReference>
<evidence type="ECO:0000313" key="3">
    <source>
        <dbReference type="Proteomes" id="UP001601444"/>
    </source>
</evidence>
<name>A0ABW6PTC5_9NOCA</name>
<accession>A0ABW6PTC5</accession>
<reference evidence="2 3" key="1">
    <citation type="submission" date="2024-10" db="EMBL/GenBank/DDBJ databases">
        <title>The Natural Products Discovery Center: Release of the First 8490 Sequenced Strains for Exploring Actinobacteria Biosynthetic Diversity.</title>
        <authorList>
            <person name="Kalkreuter E."/>
            <person name="Kautsar S.A."/>
            <person name="Yang D."/>
            <person name="Bader C.D."/>
            <person name="Teijaro C.N."/>
            <person name="Fluegel L."/>
            <person name="Davis C.M."/>
            <person name="Simpson J.R."/>
            <person name="Lauterbach L."/>
            <person name="Steele A.D."/>
            <person name="Gui C."/>
            <person name="Meng S."/>
            <person name="Li G."/>
            <person name="Viehrig K."/>
            <person name="Ye F."/>
            <person name="Su P."/>
            <person name="Kiefer A.F."/>
            <person name="Nichols A."/>
            <person name="Cepeda A.J."/>
            <person name="Yan W."/>
            <person name="Fan B."/>
            <person name="Jiang Y."/>
            <person name="Adhikari A."/>
            <person name="Zheng C.-J."/>
            <person name="Schuster L."/>
            <person name="Cowan T.M."/>
            <person name="Smanski M.J."/>
            <person name="Chevrette M.G."/>
            <person name="De Carvalho L.P.S."/>
            <person name="Shen B."/>
        </authorList>
    </citation>
    <scope>NUCLEOTIDE SEQUENCE [LARGE SCALE GENOMIC DNA]</scope>
    <source>
        <strain evidence="2 3">NPDC004045</strain>
    </source>
</reference>
<dbReference type="RefSeq" id="WP_387702092.1">
    <property type="nucleotide sequence ID" value="NZ_JBIAMX010000015.1"/>
</dbReference>
<gene>
    <name evidence="2" type="ORF">ACFYTF_22835</name>
</gene>
<keyword evidence="3" id="KW-1185">Reference proteome</keyword>
<dbReference type="EMBL" id="JBIAMX010000015">
    <property type="protein sequence ID" value="MFF0545676.1"/>
    <property type="molecule type" value="Genomic_DNA"/>
</dbReference>
<evidence type="ECO:0000259" key="1">
    <source>
        <dbReference type="Pfam" id="PF19502"/>
    </source>
</evidence>
<protein>
    <submittedName>
        <fullName evidence="2">DUF6036 family nucleotidyltransferase</fullName>
    </submittedName>
</protein>
<proteinExistence type="predicted"/>
<organism evidence="2 3">
    <name type="scientific">Nocardia thailandica</name>
    <dbReference type="NCBI Taxonomy" id="257275"/>
    <lineage>
        <taxon>Bacteria</taxon>
        <taxon>Bacillati</taxon>
        <taxon>Actinomycetota</taxon>
        <taxon>Actinomycetes</taxon>
        <taxon>Mycobacteriales</taxon>
        <taxon>Nocardiaceae</taxon>
        <taxon>Nocardia</taxon>
    </lineage>
</organism>